<dbReference type="PANTHER" id="PTHR46470:SF2">
    <property type="entry name" value="GLYCERALDEHYDE 3-PHOSPHATE PHOSPHATASE"/>
    <property type="match status" value="1"/>
</dbReference>
<keyword evidence="4" id="KW-0460">Magnesium</keyword>
<evidence type="ECO:0008006" key="7">
    <source>
        <dbReference type="Google" id="ProtNLM"/>
    </source>
</evidence>
<name>A0A1G1VSP0_9BACT</name>
<dbReference type="InterPro" id="IPR036412">
    <property type="entry name" value="HAD-like_sf"/>
</dbReference>
<comment type="caution">
    <text evidence="5">The sequence shown here is derived from an EMBL/GenBank/DDBJ whole genome shotgun (WGS) entry which is preliminary data.</text>
</comment>
<evidence type="ECO:0000256" key="1">
    <source>
        <dbReference type="ARBA" id="ARBA00001946"/>
    </source>
</evidence>
<evidence type="ECO:0000256" key="4">
    <source>
        <dbReference type="ARBA" id="ARBA00022842"/>
    </source>
</evidence>
<reference evidence="5 6" key="1">
    <citation type="journal article" date="2016" name="Nat. Commun.">
        <title>Thousands of microbial genomes shed light on interconnected biogeochemical processes in an aquifer system.</title>
        <authorList>
            <person name="Anantharaman K."/>
            <person name="Brown C.T."/>
            <person name="Hug L.A."/>
            <person name="Sharon I."/>
            <person name="Castelle C.J."/>
            <person name="Probst A.J."/>
            <person name="Thomas B.C."/>
            <person name="Singh A."/>
            <person name="Wilkins M.J."/>
            <person name="Karaoz U."/>
            <person name="Brodie E.L."/>
            <person name="Williams K.H."/>
            <person name="Hubbard S.S."/>
            <person name="Banfield J.F."/>
        </authorList>
    </citation>
    <scope>NUCLEOTIDE SEQUENCE [LARGE SCALE GENOMIC DNA]</scope>
</reference>
<evidence type="ECO:0000313" key="5">
    <source>
        <dbReference type="EMBL" id="OGY18227.1"/>
    </source>
</evidence>
<dbReference type="InterPro" id="IPR006439">
    <property type="entry name" value="HAD-SF_hydro_IA"/>
</dbReference>
<evidence type="ECO:0000256" key="3">
    <source>
        <dbReference type="ARBA" id="ARBA00022801"/>
    </source>
</evidence>
<dbReference type="SUPFAM" id="SSF56784">
    <property type="entry name" value="HAD-like"/>
    <property type="match status" value="1"/>
</dbReference>
<evidence type="ECO:0000313" key="6">
    <source>
        <dbReference type="Proteomes" id="UP000179233"/>
    </source>
</evidence>
<protein>
    <recommendedName>
        <fullName evidence="7">HAD family hydrolase</fullName>
    </recommendedName>
</protein>
<dbReference type="GO" id="GO:0046872">
    <property type="term" value="F:metal ion binding"/>
    <property type="evidence" value="ECO:0007669"/>
    <property type="project" value="UniProtKB-KW"/>
</dbReference>
<dbReference type="Pfam" id="PF00702">
    <property type="entry name" value="Hydrolase"/>
    <property type="match status" value="1"/>
</dbReference>
<keyword evidence="3" id="KW-0378">Hydrolase</keyword>
<accession>A0A1G1VSP0</accession>
<dbReference type="GO" id="GO:0016791">
    <property type="term" value="F:phosphatase activity"/>
    <property type="evidence" value="ECO:0007669"/>
    <property type="project" value="TreeGrafter"/>
</dbReference>
<keyword evidence="2" id="KW-0479">Metal-binding</keyword>
<dbReference type="PANTHER" id="PTHR46470">
    <property type="entry name" value="N-ACYLNEURAMINATE-9-PHOSPHATASE"/>
    <property type="match status" value="1"/>
</dbReference>
<dbReference type="AlphaFoldDB" id="A0A1G1VSP0"/>
<dbReference type="InterPro" id="IPR051400">
    <property type="entry name" value="HAD-like_hydrolase"/>
</dbReference>
<sequence length="236" mass="26879">MDEQAAGTLLEQASHTEFSPSWISEIRALGWDLDGTLYRDVPEIRERMEGQVLTTISERLGQDLAWVKKEYRQRLRKIGSNTKVIGSFGLDGPEVVDLSFDQIPFEQLLRPDPKLKRMFASLPNLRHVLITHNRIDQARRKLACLGLPESVFTLVVPVYDWEMSKQDPSLYRKVLELLTIRPHQMLYLGDREAVDILPAREAGLRTGMVWGDSSAADISLPTVYDVGELFQVTSEK</sequence>
<dbReference type="SFLD" id="SFLDG01129">
    <property type="entry name" value="C1.5:_HAD__Beta-PGM__Phosphata"/>
    <property type="match status" value="1"/>
</dbReference>
<comment type="cofactor">
    <cofactor evidence="1">
        <name>Mg(2+)</name>
        <dbReference type="ChEBI" id="CHEBI:18420"/>
    </cofactor>
</comment>
<proteinExistence type="predicted"/>
<dbReference type="GO" id="GO:0044281">
    <property type="term" value="P:small molecule metabolic process"/>
    <property type="evidence" value="ECO:0007669"/>
    <property type="project" value="UniProtKB-ARBA"/>
</dbReference>
<dbReference type="SFLD" id="SFLDS00003">
    <property type="entry name" value="Haloacid_Dehalogenase"/>
    <property type="match status" value="1"/>
</dbReference>
<evidence type="ECO:0000256" key="2">
    <source>
        <dbReference type="ARBA" id="ARBA00022723"/>
    </source>
</evidence>
<dbReference type="InterPro" id="IPR023214">
    <property type="entry name" value="HAD_sf"/>
</dbReference>
<dbReference type="Gene3D" id="3.40.50.1000">
    <property type="entry name" value="HAD superfamily/HAD-like"/>
    <property type="match status" value="1"/>
</dbReference>
<dbReference type="Proteomes" id="UP000179233">
    <property type="component" value="Unassembled WGS sequence"/>
</dbReference>
<dbReference type="NCBIfam" id="TIGR01549">
    <property type="entry name" value="HAD-SF-IA-v1"/>
    <property type="match status" value="1"/>
</dbReference>
<organism evidence="5 6">
    <name type="scientific">Candidatus Chisholmbacteria bacterium RIFCSPHIGHO2_01_FULL_52_32</name>
    <dbReference type="NCBI Taxonomy" id="1797591"/>
    <lineage>
        <taxon>Bacteria</taxon>
        <taxon>Candidatus Chisholmiibacteriota</taxon>
    </lineage>
</organism>
<dbReference type="EMBL" id="MHCJ01000003">
    <property type="protein sequence ID" value="OGY18227.1"/>
    <property type="molecule type" value="Genomic_DNA"/>
</dbReference>
<gene>
    <name evidence="5" type="ORF">A2786_01775</name>
</gene>